<feature type="repeat" description="PPR" evidence="3">
    <location>
        <begin position="476"/>
        <end position="510"/>
    </location>
</feature>
<dbReference type="GO" id="GO:0003729">
    <property type="term" value="F:mRNA binding"/>
    <property type="evidence" value="ECO:0007669"/>
    <property type="project" value="TreeGrafter"/>
</dbReference>
<evidence type="ECO:0000256" key="2">
    <source>
        <dbReference type="ARBA" id="ARBA00022737"/>
    </source>
</evidence>
<feature type="repeat" description="PPR" evidence="3">
    <location>
        <begin position="334"/>
        <end position="368"/>
    </location>
</feature>
<keyword evidence="6" id="KW-1185">Reference proteome</keyword>
<dbReference type="PANTHER" id="PTHR47933">
    <property type="entry name" value="PENTATRICOPEPTIDE REPEAT-CONTAINING PROTEIN 1, MITOCHONDRIAL"/>
    <property type="match status" value="1"/>
</dbReference>
<dbReference type="InterPro" id="IPR051240">
    <property type="entry name" value="Mito_RNA-Proc/Resp"/>
</dbReference>
<evidence type="ECO:0000313" key="5">
    <source>
        <dbReference type="EMBL" id="KAA8528371.1"/>
    </source>
</evidence>
<protein>
    <recommendedName>
        <fullName evidence="7">Pentacotripeptide-repeat region of PRORP domain-containing protein</fullName>
    </recommendedName>
</protein>
<comment type="similarity">
    <text evidence="1">Belongs to the PPR family. P subfamily.</text>
</comment>
<evidence type="ECO:0000256" key="4">
    <source>
        <dbReference type="SAM" id="MobiDB-lite"/>
    </source>
</evidence>
<reference evidence="5 6" key="1">
    <citation type="submission" date="2019-09" db="EMBL/GenBank/DDBJ databases">
        <title>A chromosome-level genome assembly of the Chinese tupelo Nyssa sinensis.</title>
        <authorList>
            <person name="Yang X."/>
            <person name="Kang M."/>
            <person name="Yang Y."/>
            <person name="Xiong H."/>
            <person name="Wang M."/>
            <person name="Zhang Z."/>
            <person name="Wang Z."/>
            <person name="Wu H."/>
            <person name="Ma T."/>
            <person name="Liu J."/>
            <person name="Xi Z."/>
        </authorList>
    </citation>
    <scope>NUCLEOTIDE SEQUENCE [LARGE SCALE GENOMIC DNA]</scope>
    <source>
        <strain evidence="5">J267</strain>
        <tissue evidence="5">Leaf</tissue>
    </source>
</reference>
<feature type="compositionally biased region" description="Polar residues" evidence="4">
    <location>
        <begin position="36"/>
        <end position="57"/>
    </location>
</feature>
<dbReference type="AlphaFoldDB" id="A0A5J5AGV1"/>
<dbReference type="Proteomes" id="UP000325577">
    <property type="component" value="Linkage Group LG21"/>
</dbReference>
<proteinExistence type="inferred from homology"/>
<dbReference type="Pfam" id="PF13041">
    <property type="entry name" value="PPR_2"/>
    <property type="match status" value="1"/>
</dbReference>
<keyword evidence="2" id="KW-0677">Repeat</keyword>
<evidence type="ECO:0000256" key="1">
    <source>
        <dbReference type="ARBA" id="ARBA00007626"/>
    </source>
</evidence>
<evidence type="ECO:0000256" key="3">
    <source>
        <dbReference type="PROSITE-ProRule" id="PRU00708"/>
    </source>
</evidence>
<dbReference type="PROSITE" id="PS51375">
    <property type="entry name" value="PPR"/>
    <property type="match status" value="3"/>
</dbReference>
<dbReference type="Gene3D" id="1.25.40.10">
    <property type="entry name" value="Tetratricopeptide repeat domain"/>
    <property type="match status" value="3"/>
</dbReference>
<evidence type="ECO:0008006" key="7">
    <source>
        <dbReference type="Google" id="ProtNLM"/>
    </source>
</evidence>
<feature type="region of interest" description="Disordered" evidence="4">
    <location>
        <begin position="26"/>
        <end position="57"/>
    </location>
</feature>
<dbReference type="Pfam" id="PF01535">
    <property type="entry name" value="PPR"/>
    <property type="match status" value="5"/>
</dbReference>
<dbReference type="PANTHER" id="PTHR47933:SF45">
    <property type="entry name" value="PENTACOTRIPEPTIDE-REPEAT REGION OF PRORP DOMAIN-CONTAINING PROTEIN"/>
    <property type="match status" value="1"/>
</dbReference>
<organism evidence="5 6">
    <name type="scientific">Nyssa sinensis</name>
    <dbReference type="NCBI Taxonomy" id="561372"/>
    <lineage>
        <taxon>Eukaryota</taxon>
        <taxon>Viridiplantae</taxon>
        <taxon>Streptophyta</taxon>
        <taxon>Embryophyta</taxon>
        <taxon>Tracheophyta</taxon>
        <taxon>Spermatophyta</taxon>
        <taxon>Magnoliopsida</taxon>
        <taxon>eudicotyledons</taxon>
        <taxon>Gunneridae</taxon>
        <taxon>Pentapetalae</taxon>
        <taxon>asterids</taxon>
        <taxon>Cornales</taxon>
        <taxon>Nyssaceae</taxon>
        <taxon>Nyssa</taxon>
    </lineage>
</organism>
<feature type="repeat" description="PPR" evidence="3">
    <location>
        <begin position="238"/>
        <end position="272"/>
    </location>
</feature>
<gene>
    <name evidence="5" type="ORF">F0562_035726</name>
</gene>
<evidence type="ECO:0000313" key="6">
    <source>
        <dbReference type="Proteomes" id="UP000325577"/>
    </source>
</evidence>
<dbReference type="SUPFAM" id="SSF81901">
    <property type="entry name" value="HCP-like"/>
    <property type="match status" value="1"/>
</dbReference>
<dbReference type="OrthoDB" id="751663at2759"/>
<name>A0A5J5AGV1_9ASTE</name>
<dbReference type="NCBIfam" id="TIGR00756">
    <property type="entry name" value="PPR"/>
    <property type="match status" value="3"/>
</dbReference>
<dbReference type="InterPro" id="IPR011990">
    <property type="entry name" value="TPR-like_helical_dom_sf"/>
</dbReference>
<accession>A0A5J5AGV1</accession>
<sequence length="569" mass="64849">MRPFPLSLYRSPVHFSLYAAFFSTRTQGPPPPSPSHQPLQKDTNTLQNHQSHTNNNADPLQYVKAFSNLTTTLSRNPRNFNALRTLDSILNQTESFDSSTLVFIIHCLSRLKKLGRAKTVLSYLKFTGKVSDYFLYSLVVDCLVKDGKIDDVETVWAEICGSESPSIPRIDISDYVIYVCKWDGVCEIKSISERILLGCRVLKKQSYIALIGALCRVNEGLLAKEIAREMYYKGLKVDDLTYFVMFQCFCKNGDLDEADLILRKLVRRRYHIDICCIHGSFTYALCKSGKLREANKLFHKLIKRDCSGGSTNVKFLKEGRRAIFQLNCDGVVPQMMAYEMYFRSLCSVGRLDKAEVLLKKMMKMRTVPQICVYGSFIKALFQVGRDEDAMKFFNVERKKGIIRVDEIARFIIMGLCEMGKVDDALRIFDEVVMTAGGVSCLSICNCILESYWRLGRVVEAESLFERLRNGSLGLPDVLTYTIMINGYCNQENVSKALRLFEEMLKSDIRVNGTLYVIIFQGLCSCRKLKEALKNLNDMIENGHLVSCMRWKVLFQSMFTGVEHGISLGF</sequence>
<dbReference type="EMBL" id="CM018045">
    <property type="protein sequence ID" value="KAA8528371.1"/>
    <property type="molecule type" value="Genomic_DNA"/>
</dbReference>
<dbReference type="InterPro" id="IPR002885">
    <property type="entry name" value="PPR_rpt"/>
</dbReference>